<feature type="compositionally biased region" description="Polar residues" evidence="5">
    <location>
        <begin position="148"/>
        <end position="183"/>
    </location>
</feature>
<name>A0A9P7AT44_9AGAM</name>
<dbReference type="Gene3D" id="4.10.240.10">
    <property type="entry name" value="Zn(2)-C6 fungal-type DNA-binding domain"/>
    <property type="match status" value="1"/>
</dbReference>
<dbReference type="Pfam" id="PF04082">
    <property type="entry name" value="Fungal_trans"/>
    <property type="match status" value="1"/>
</dbReference>
<evidence type="ECO:0000256" key="3">
    <source>
        <dbReference type="ARBA" id="ARBA00023125"/>
    </source>
</evidence>
<dbReference type="Pfam" id="PF00172">
    <property type="entry name" value="Zn_clus"/>
    <property type="match status" value="1"/>
</dbReference>
<feature type="region of interest" description="Disordered" evidence="5">
    <location>
        <begin position="228"/>
        <end position="260"/>
    </location>
</feature>
<dbReference type="GO" id="GO:0000981">
    <property type="term" value="F:DNA-binding transcription factor activity, RNA polymerase II-specific"/>
    <property type="evidence" value="ECO:0007669"/>
    <property type="project" value="InterPro"/>
</dbReference>
<evidence type="ECO:0000259" key="6">
    <source>
        <dbReference type="PROSITE" id="PS50048"/>
    </source>
</evidence>
<dbReference type="PROSITE" id="PS50048">
    <property type="entry name" value="ZN2_CY6_FUNGAL_2"/>
    <property type="match status" value="1"/>
</dbReference>
<keyword evidence="8" id="KW-1185">Reference proteome</keyword>
<dbReference type="OrthoDB" id="25921at2759"/>
<comment type="caution">
    <text evidence="7">The sequence shown here is derived from an EMBL/GenBank/DDBJ whole genome shotgun (WGS) entry which is preliminary data.</text>
</comment>
<dbReference type="CDD" id="cd00067">
    <property type="entry name" value="GAL4"/>
    <property type="match status" value="1"/>
</dbReference>
<keyword evidence="4" id="KW-0539">Nucleus</keyword>
<feature type="compositionally biased region" description="Basic and acidic residues" evidence="5">
    <location>
        <begin position="228"/>
        <end position="237"/>
    </location>
</feature>
<dbReference type="PANTHER" id="PTHR46910:SF3">
    <property type="entry name" value="HALOTOLERANCE PROTEIN 9-RELATED"/>
    <property type="match status" value="1"/>
</dbReference>
<dbReference type="SUPFAM" id="SSF57701">
    <property type="entry name" value="Zn2/Cys6 DNA-binding domain"/>
    <property type="match status" value="1"/>
</dbReference>
<feature type="compositionally biased region" description="Polar residues" evidence="5">
    <location>
        <begin position="245"/>
        <end position="255"/>
    </location>
</feature>
<dbReference type="Proteomes" id="UP000719766">
    <property type="component" value="Unassembled WGS sequence"/>
</dbReference>
<dbReference type="InterPro" id="IPR001138">
    <property type="entry name" value="Zn2Cys6_DnaBD"/>
</dbReference>
<feature type="region of interest" description="Disordered" evidence="5">
    <location>
        <begin position="713"/>
        <end position="760"/>
    </location>
</feature>
<dbReference type="InterPro" id="IPR036864">
    <property type="entry name" value="Zn2-C6_fun-type_DNA-bd_sf"/>
</dbReference>
<dbReference type="CDD" id="cd12148">
    <property type="entry name" value="fungal_TF_MHR"/>
    <property type="match status" value="1"/>
</dbReference>
<dbReference type="PROSITE" id="PS00463">
    <property type="entry name" value="ZN2_CY6_FUNGAL_1"/>
    <property type="match status" value="1"/>
</dbReference>
<evidence type="ECO:0000313" key="7">
    <source>
        <dbReference type="EMBL" id="KAG1796022.1"/>
    </source>
</evidence>
<evidence type="ECO:0000256" key="1">
    <source>
        <dbReference type="ARBA" id="ARBA00004123"/>
    </source>
</evidence>
<feature type="region of interest" description="Disordered" evidence="5">
    <location>
        <begin position="148"/>
        <end position="187"/>
    </location>
</feature>
<dbReference type="EMBL" id="JABBWE010000020">
    <property type="protein sequence ID" value="KAG1796022.1"/>
    <property type="molecule type" value="Genomic_DNA"/>
</dbReference>
<dbReference type="SMART" id="SM00906">
    <property type="entry name" value="Fungal_trans"/>
    <property type="match status" value="1"/>
</dbReference>
<proteinExistence type="predicted"/>
<evidence type="ECO:0000256" key="2">
    <source>
        <dbReference type="ARBA" id="ARBA00022723"/>
    </source>
</evidence>
<protein>
    <submittedName>
        <fullName evidence="7">Fungal-specific transcription factor domain-containing protein</fullName>
    </submittedName>
</protein>
<dbReference type="PANTHER" id="PTHR46910">
    <property type="entry name" value="TRANSCRIPTION FACTOR PDR1"/>
    <property type="match status" value="1"/>
</dbReference>
<feature type="domain" description="Zn(2)-C6 fungal-type" evidence="6">
    <location>
        <begin position="26"/>
        <end position="55"/>
    </location>
</feature>
<evidence type="ECO:0000256" key="4">
    <source>
        <dbReference type="ARBA" id="ARBA00023242"/>
    </source>
</evidence>
<dbReference type="SMART" id="SM00066">
    <property type="entry name" value="GAL4"/>
    <property type="match status" value="1"/>
</dbReference>
<gene>
    <name evidence="7" type="ORF">HD556DRAFT_1290298</name>
</gene>
<dbReference type="GO" id="GO:0005634">
    <property type="term" value="C:nucleus"/>
    <property type="evidence" value="ECO:0007669"/>
    <property type="project" value="UniProtKB-SubCell"/>
</dbReference>
<dbReference type="InterPro" id="IPR007219">
    <property type="entry name" value="XnlR_reg_dom"/>
</dbReference>
<dbReference type="InterPro" id="IPR050987">
    <property type="entry name" value="AtrR-like"/>
</dbReference>
<dbReference type="GeneID" id="64593146"/>
<dbReference type="GO" id="GO:0006351">
    <property type="term" value="P:DNA-templated transcription"/>
    <property type="evidence" value="ECO:0007669"/>
    <property type="project" value="InterPro"/>
</dbReference>
<dbReference type="GO" id="GO:0008270">
    <property type="term" value="F:zinc ion binding"/>
    <property type="evidence" value="ECO:0007669"/>
    <property type="project" value="InterPro"/>
</dbReference>
<keyword evidence="2" id="KW-0479">Metal-binding</keyword>
<dbReference type="AlphaFoldDB" id="A0A9P7AT44"/>
<dbReference type="RefSeq" id="XP_041161675.1">
    <property type="nucleotide sequence ID" value="XM_041299382.1"/>
</dbReference>
<evidence type="ECO:0000256" key="5">
    <source>
        <dbReference type="SAM" id="MobiDB-lite"/>
    </source>
</evidence>
<accession>A0A9P7AT44</accession>
<comment type="subcellular location">
    <subcellularLocation>
        <location evidence="1">Nucleus</location>
    </subcellularLocation>
</comment>
<dbReference type="GO" id="GO:0003677">
    <property type="term" value="F:DNA binding"/>
    <property type="evidence" value="ECO:0007669"/>
    <property type="project" value="UniProtKB-KW"/>
</dbReference>
<organism evidence="7 8">
    <name type="scientific">Suillus plorans</name>
    <dbReference type="NCBI Taxonomy" id="116603"/>
    <lineage>
        <taxon>Eukaryota</taxon>
        <taxon>Fungi</taxon>
        <taxon>Dikarya</taxon>
        <taxon>Basidiomycota</taxon>
        <taxon>Agaricomycotina</taxon>
        <taxon>Agaricomycetes</taxon>
        <taxon>Agaricomycetidae</taxon>
        <taxon>Boletales</taxon>
        <taxon>Suillineae</taxon>
        <taxon>Suillaceae</taxon>
        <taxon>Suillus</taxon>
    </lineage>
</organism>
<sequence>MSPAQEEQEKASTSILKERRFKLSRACDRCRRRRIKCDEGHPCQACLTANSPCTFEEPGKRTHPHKSKRTATLEDRMHQLETLIQAIPPAVFAAGGAGASALTSSQLLSSDNIASPLVSFASANHSFPSGVPPPSLHVFPLTNPSTHFRASPSMSSPRAQSPNTAFSSMLGQSSHTPNGSNCEQPEETTRMSICASYLYFDDEGYTRWQGETSGLPLLDLLVENHTQVKSETEKDSPDPAWANPSPHTANPTWFPNRTPRRTDVNPETLWRLITSYIVPELMDSLVQCFLCTSYYLLPFLHVPTFLGDYGNPRKWGEPGFAALIVAICCLASRHIDDPRVRSDPSDGISAGTQWFELFGRLRTLPIADHPTLYTIQADLIAAVYAVGLGKLSKAAALLSEAITVSIDTGLHRSADTYDLFNPIEDEVRKRTFWCVYLWDKQLSAHFGRPPMIRLRDTDIGEPAVVDDEFITLDGMLPQPAGTESRMSAFIAAVRIMVVMESVLDIPPPRDRSGDTSPFLLRAAGVLSGHVRPKDLREEEALLDEIRRSIPPYWAHTSATLASDDVIRVTQAVRLHCAEQYVRMLIHRHRFSNFVAERAYNALMEEDPADMEKEEMSAAQSCALQIISSHMQVAGKGLMTYYGVHVIHQLTQAGRTLITILINCKTEKLQHLIQPAIDALRSCVGLLRRFSGRYVCGQRSGDLMEEFCRLTQIPLEPSRPEGQEQPSSRPPWIRPIRKKTPSVAAKGAGSDGGSQHSSPEAFSPSEFFVDPVLGATSPQTIPQSAFSPAPMPSSSQYLRRLSLSAPSFMDPGGMGMDASPGMYLSSPADMMNMFGDGSVDVAALFSGASDFNMGQSLAEPHEPLYGHMNGGNNNLIASP</sequence>
<evidence type="ECO:0000313" key="8">
    <source>
        <dbReference type="Proteomes" id="UP000719766"/>
    </source>
</evidence>
<reference evidence="7" key="1">
    <citation type="journal article" date="2020" name="New Phytol.">
        <title>Comparative genomics reveals dynamic genome evolution in host specialist ectomycorrhizal fungi.</title>
        <authorList>
            <person name="Lofgren L.A."/>
            <person name="Nguyen N.H."/>
            <person name="Vilgalys R."/>
            <person name="Ruytinx J."/>
            <person name="Liao H.L."/>
            <person name="Branco S."/>
            <person name="Kuo A."/>
            <person name="LaButti K."/>
            <person name="Lipzen A."/>
            <person name="Andreopoulos W."/>
            <person name="Pangilinan J."/>
            <person name="Riley R."/>
            <person name="Hundley H."/>
            <person name="Na H."/>
            <person name="Barry K."/>
            <person name="Grigoriev I.V."/>
            <person name="Stajich J.E."/>
            <person name="Kennedy P.G."/>
        </authorList>
    </citation>
    <scope>NUCLEOTIDE SEQUENCE</scope>
    <source>
        <strain evidence="7">S12</strain>
    </source>
</reference>
<keyword evidence="3" id="KW-0238">DNA-binding</keyword>